<organism evidence="1 2">
    <name type="scientific">Rhabdobacter roseus</name>
    <dbReference type="NCBI Taxonomy" id="1655419"/>
    <lineage>
        <taxon>Bacteria</taxon>
        <taxon>Pseudomonadati</taxon>
        <taxon>Bacteroidota</taxon>
        <taxon>Cytophagia</taxon>
        <taxon>Cytophagales</taxon>
        <taxon>Cytophagaceae</taxon>
        <taxon>Rhabdobacter</taxon>
    </lineage>
</organism>
<dbReference type="EMBL" id="JACHGF010000019">
    <property type="protein sequence ID" value="MBB5287486.1"/>
    <property type="molecule type" value="Genomic_DNA"/>
</dbReference>
<name>A0A840TSX2_9BACT</name>
<dbReference type="RefSeq" id="WP_184179740.1">
    <property type="nucleotide sequence ID" value="NZ_JACHGF010000019.1"/>
</dbReference>
<gene>
    <name evidence="1" type="ORF">HNQ92_005650</name>
</gene>
<sequence>MSTPEITKEINSFFLPILMEYGQVPACEIDFTSETHDAMQILYRVNTKEPYAADRPHFYLSYPAFPKKDWKKIFYNASSMTSFRDELYKAINAYLRGESVAEKSGFFLSPQLSEEVEALYSSQE</sequence>
<evidence type="ECO:0000313" key="2">
    <source>
        <dbReference type="Proteomes" id="UP000557307"/>
    </source>
</evidence>
<reference evidence="1 2" key="1">
    <citation type="submission" date="2020-08" db="EMBL/GenBank/DDBJ databases">
        <title>Genomic Encyclopedia of Type Strains, Phase IV (KMG-IV): sequencing the most valuable type-strain genomes for metagenomic binning, comparative biology and taxonomic classification.</title>
        <authorList>
            <person name="Goeker M."/>
        </authorList>
    </citation>
    <scope>NUCLEOTIDE SEQUENCE [LARGE SCALE GENOMIC DNA]</scope>
    <source>
        <strain evidence="1 2">DSM 105074</strain>
    </source>
</reference>
<keyword evidence="2" id="KW-1185">Reference proteome</keyword>
<protein>
    <submittedName>
        <fullName evidence="1">Uncharacterized protein</fullName>
    </submittedName>
</protein>
<comment type="caution">
    <text evidence="1">The sequence shown here is derived from an EMBL/GenBank/DDBJ whole genome shotgun (WGS) entry which is preliminary data.</text>
</comment>
<accession>A0A840TSX2</accession>
<evidence type="ECO:0000313" key="1">
    <source>
        <dbReference type="EMBL" id="MBB5287486.1"/>
    </source>
</evidence>
<dbReference type="AlphaFoldDB" id="A0A840TSX2"/>
<dbReference type="Proteomes" id="UP000557307">
    <property type="component" value="Unassembled WGS sequence"/>
</dbReference>
<proteinExistence type="predicted"/>